<dbReference type="RefSeq" id="WP_101533320.1">
    <property type="nucleotide sequence ID" value="NZ_JBFHIU010000003.1"/>
</dbReference>
<dbReference type="OrthoDB" id="7356934at2"/>
<dbReference type="Proteomes" id="UP000234881">
    <property type="component" value="Unassembled WGS sequence"/>
</dbReference>
<evidence type="ECO:0000313" key="2">
    <source>
        <dbReference type="Proteomes" id="UP000234881"/>
    </source>
</evidence>
<gene>
    <name evidence="1" type="ORF">C0081_08120</name>
</gene>
<dbReference type="Pfam" id="PF12096">
    <property type="entry name" value="DUF3572"/>
    <property type="match status" value="1"/>
</dbReference>
<protein>
    <submittedName>
        <fullName evidence="1">DUF3572 domain-containing protein</fullName>
    </submittedName>
</protein>
<organism evidence="1 2">
    <name type="scientific">Cohaesibacter celericrescens</name>
    <dbReference type="NCBI Taxonomy" id="2067669"/>
    <lineage>
        <taxon>Bacteria</taxon>
        <taxon>Pseudomonadati</taxon>
        <taxon>Pseudomonadota</taxon>
        <taxon>Alphaproteobacteria</taxon>
        <taxon>Hyphomicrobiales</taxon>
        <taxon>Cohaesibacteraceae</taxon>
    </lineage>
</organism>
<dbReference type="EMBL" id="PKUQ01000016">
    <property type="protein sequence ID" value="PLW77303.1"/>
    <property type="molecule type" value="Genomic_DNA"/>
</dbReference>
<proteinExistence type="predicted"/>
<dbReference type="InterPro" id="IPR021955">
    <property type="entry name" value="DUF3572"/>
</dbReference>
<name>A0A2N5XS10_9HYPH</name>
<comment type="caution">
    <text evidence="1">The sequence shown here is derived from an EMBL/GenBank/DDBJ whole genome shotgun (WGS) entry which is preliminary data.</text>
</comment>
<sequence length="101" mass="10603">MNINHSGQSFETAEAIAIKALGYLSSDTDLMGRFLSLSGLDTSDLRAVASEPSFLAAILDFILTDDSLVLAFTSNNGLAPEDVVIAKAKLDPMSMASTGAY</sequence>
<keyword evidence="2" id="KW-1185">Reference proteome</keyword>
<accession>A0A2N5XS10</accession>
<evidence type="ECO:0000313" key="1">
    <source>
        <dbReference type="EMBL" id="PLW77303.1"/>
    </source>
</evidence>
<dbReference type="AlphaFoldDB" id="A0A2N5XS10"/>
<reference evidence="1 2" key="1">
    <citation type="submission" date="2018-01" db="EMBL/GenBank/DDBJ databases">
        <title>The draft genome sequence of Cohaesibacter sp. H1304.</title>
        <authorList>
            <person name="Wang N.-N."/>
            <person name="Du Z.-J."/>
        </authorList>
    </citation>
    <scope>NUCLEOTIDE SEQUENCE [LARGE SCALE GENOMIC DNA]</scope>
    <source>
        <strain evidence="1 2">H1304</strain>
    </source>
</reference>